<evidence type="ECO:0000256" key="7">
    <source>
        <dbReference type="SAM" id="Phobius"/>
    </source>
</evidence>
<evidence type="ECO:0000259" key="8">
    <source>
        <dbReference type="Pfam" id="PF02397"/>
    </source>
</evidence>
<dbReference type="PANTHER" id="PTHR30576:SF0">
    <property type="entry name" value="UNDECAPRENYL-PHOSPHATE N-ACETYLGALACTOSAMINYL 1-PHOSPHATE TRANSFERASE-RELATED"/>
    <property type="match status" value="1"/>
</dbReference>
<reference evidence="9" key="1">
    <citation type="submission" date="2020-06" db="EMBL/GenBank/DDBJ databases">
        <title>Characterization of fructooligosaccharide metabolism and fructooligosaccharide-degrading enzymes in human commensal butyrate producers.</title>
        <authorList>
            <person name="Tanno H."/>
            <person name="Fujii T."/>
            <person name="Hirano K."/>
            <person name="Maeno S."/>
            <person name="Tonozuka T."/>
            <person name="Sakamoto M."/>
            <person name="Ohkuma M."/>
            <person name="Tochio T."/>
            <person name="Endo A."/>
        </authorList>
    </citation>
    <scope>NUCLEOTIDE SEQUENCE</scope>
    <source>
        <strain evidence="9">JCM 17466</strain>
    </source>
</reference>
<keyword evidence="6 7" id="KW-0472">Membrane</keyword>
<dbReference type="InterPro" id="IPR003362">
    <property type="entry name" value="Bact_transf"/>
</dbReference>
<keyword evidence="3" id="KW-0808">Transferase</keyword>
<evidence type="ECO:0000256" key="2">
    <source>
        <dbReference type="ARBA" id="ARBA00006464"/>
    </source>
</evidence>
<organism evidence="9 10">
    <name type="scientific">Anaerostipes butyraticus</name>
    <dbReference type="NCBI Taxonomy" id="645466"/>
    <lineage>
        <taxon>Bacteria</taxon>
        <taxon>Bacillati</taxon>
        <taxon>Bacillota</taxon>
        <taxon>Clostridia</taxon>
        <taxon>Lachnospirales</taxon>
        <taxon>Lachnospiraceae</taxon>
        <taxon>Anaerostipes</taxon>
    </lineage>
</organism>
<evidence type="ECO:0000313" key="10">
    <source>
        <dbReference type="Proteomes" id="UP000613208"/>
    </source>
</evidence>
<dbReference type="InterPro" id="IPR017473">
    <property type="entry name" value="Undecaprenyl-P_gluc_Ptfrase"/>
</dbReference>
<feature type="domain" description="Bacterial sugar transferase" evidence="8">
    <location>
        <begin position="289"/>
        <end position="468"/>
    </location>
</feature>
<keyword evidence="5 7" id="KW-1133">Transmembrane helix</keyword>
<keyword evidence="4 7" id="KW-0812">Transmembrane</keyword>
<dbReference type="Gene3D" id="3.40.50.720">
    <property type="entry name" value="NAD(P)-binding Rossmann-like Domain"/>
    <property type="match status" value="1"/>
</dbReference>
<feature type="transmembrane region" description="Helical" evidence="7">
    <location>
        <begin position="12"/>
        <end position="31"/>
    </location>
</feature>
<dbReference type="RefSeq" id="WP_201311901.1">
    <property type="nucleotide sequence ID" value="NZ_BLYI01000062.1"/>
</dbReference>
<dbReference type="Proteomes" id="UP000613208">
    <property type="component" value="Unassembled WGS sequence"/>
</dbReference>
<keyword evidence="10" id="KW-1185">Reference proteome</keyword>
<dbReference type="AlphaFoldDB" id="A0A916QCQ0"/>
<sequence length="476" mass="55004">MIKQNQTYLNRLHVLIDAICIYLAGVTAYQIRFNLSIFGFEVYKYVFTYNRYPFPLKYYQLPLIIAMIVLLILYASFGLYTPKRYQRGSKELINLLKSNVIGLGIAAFVITIFQIQNFPRSLYLLFFIINFIYGVISRYIIRKILKVNRKRGHNIKHTVFVGFSTSAAAYIDRIKSNPHWGLEVHGIFDDTVSENFEYRGVKRIGTLNDLASYLENTSLDEVAITLNLNEYHKLEKVVAICEKSGVHTKFVPDYYNFISTNPYTEDLDGLPVINIRNVPLTNTMNRIIKRTIDIIGSIVALIIFSPIMLVVAILVKKSSPGPIIFAQERIGLGNKPFKMYKFRSMGVQDPKKEAQQWTTKNDARVTPVGKIIRKTSLDELPQFWNVLKGDMSLIGPRPERPQFVEKFKEEIPRYMIKHQVRPGITGWAQVNGFRGDTSIRGRIEHDLYYIENWSLGLDIKILFLTFFKGFVNKNAY</sequence>
<evidence type="ECO:0000256" key="5">
    <source>
        <dbReference type="ARBA" id="ARBA00022989"/>
    </source>
</evidence>
<evidence type="ECO:0000256" key="3">
    <source>
        <dbReference type="ARBA" id="ARBA00022679"/>
    </source>
</evidence>
<evidence type="ECO:0000256" key="6">
    <source>
        <dbReference type="ARBA" id="ARBA00023136"/>
    </source>
</evidence>
<accession>A0A916QCQ0</accession>
<comment type="subcellular location">
    <subcellularLocation>
        <location evidence="1">Membrane</location>
        <topology evidence="1">Multi-pass membrane protein</topology>
    </subcellularLocation>
</comment>
<dbReference type="Pfam" id="PF02397">
    <property type="entry name" value="Bac_transf"/>
    <property type="match status" value="1"/>
</dbReference>
<dbReference type="InterPro" id="IPR017475">
    <property type="entry name" value="EPS_sugar_tfrase"/>
</dbReference>
<name>A0A916QCQ0_9FIRM</name>
<dbReference type="EMBL" id="BLYI01000062">
    <property type="protein sequence ID" value="GFO86238.1"/>
    <property type="molecule type" value="Genomic_DNA"/>
</dbReference>
<dbReference type="GO" id="GO:0016780">
    <property type="term" value="F:phosphotransferase activity, for other substituted phosphate groups"/>
    <property type="evidence" value="ECO:0007669"/>
    <property type="project" value="TreeGrafter"/>
</dbReference>
<dbReference type="Pfam" id="PF13727">
    <property type="entry name" value="CoA_binding_3"/>
    <property type="match status" value="1"/>
</dbReference>
<comment type="caution">
    <text evidence="9">The sequence shown here is derived from an EMBL/GenBank/DDBJ whole genome shotgun (WGS) entry which is preliminary data.</text>
</comment>
<feature type="transmembrane region" description="Helical" evidence="7">
    <location>
        <begin position="92"/>
        <end position="115"/>
    </location>
</feature>
<protein>
    <submittedName>
        <fullName evidence="9">Undecaprenyl-phosphate glucose phosphotransferase</fullName>
    </submittedName>
</protein>
<proteinExistence type="inferred from homology"/>
<evidence type="ECO:0000313" key="9">
    <source>
        <dbReference type="EMBL" id="GFO86238.1"/>
    </source>
</evidence>
<dbReference type="GO" id="GO:0016020">
    <property type="term" value="C:membrane"/>
    <property type="evidence" value="ECO:0007669"/>
    <property type="project" value="UniProtKB-SubCell"/>
</dbReference>
<gene>
    <name evidence="9" type="ORF">ANBU17_25850</name>
</gene>
<comment type="similarity">
    <text evidence="2">Belongs to the bacterial sugar transferase family.</text>
</comment>
<feature type="transmembrane region" description="Helical" evidence="7">
    <location>
        <begin position="121"/>
        <end position="141"/>
    </location>
</feature>
<dbReference type="NCBIfam" id="TIGR03023">
    <property type="entry name" value="WcaJ_sugtrans"/>
    <property type="match status" value="1"/>
</dbReference>
<evidence type="ECO:0000256" key="1">
    <source>
        <dbReference type="ARBA" id="ARBA00004141"/>
    </source>
</evidence>
<evidence type="ECO:0000256" key="4">
    <source>
        <dbReference type="ARBA" id="ARBA00022692"/>
    </source>
</evidence>
<dbReference type="PANTHER" id="PTHR30576">
    <property type="entry name" value="COLANIC BIOSYNTHESIS UDP-GLUCOSE LIPID CARRIER TRANSFERASE"/>
    <property type="match status" value="1"/>
</dbReference>
<feature type="transmembrane region" description="Helical" evidence="7">
    <location>
        <begin position="294"/>
        <end position="315"/>
    </location>
</feature>
<feature type="transmembrane region" description="Helical" evidence="7">
    <location>
        <begin position="58"/>
        <end position="80"/>
    </location>
</feature>
<dbReference type="NCBIfam" id="TIGR03025">
    <property type="entry name" value="EPS_sugtrans"/>
    <property type="match status" value="1"/>
</dbReference>